<sequence>MGKTKTAFITQGEDVKSGEDKYKERQLKKAVKEEKAKKVHISGLKGGQKIVAIETENLPKEEATTEAVKQSKEKKEKKRSNNYIAAKNKIDKAKFYPLTDAVKLTKETSYSKFDGSVELHLVVKKKGLSANVSLPFMSAKAKKIEIADDETIKKLQKISQEKNGKIDIDVLLATPDMMPNLIPFAKILGPKGLMPNPKNGTIIKNKSDAKNFSVNTTSLKTEKEAPIIHTVIGKVSQKEDELIKNADEIFAGIGKNQIVKAYIKSTMGPSIKIAL</sequence>
<dbReference type="GO" id="GO:0006417">
    <property type="term" value="P:regulation of translation"/>
    <property type="evidence" value="ECO:0007669"/>
    <property type="project" value="UniProtKB-KW"/>
</dbReference>
<dbReference type="Pfam" id="PF00687">
    <property type="entry name" value="Ribosomal_L1"/>
    <property type="match status" value="1"/>
</dbReference>
<feature type="region of interest" description="Disordered" evidence="8">
    <location>
        <begin position="61"/>
        <end position="80"/>
    </location>
</feature>
<name>A0A1F7X9Q5_9BACT</name>
<accession>A0A1F7X9Q5</accession>
<feature type="compositionally biased region" description="Basic and acidic residues" evidence="8">
    <location>
        <begin position="13"/>
        <end position="22"/>
    </location>
</feature>
<gene>
    <name evidence="9" type="ORF">A2W13_03520</name>
</gene>
<comment type="similarity">
    <text evidence="1">Belongs to the universal ribosomal protein uL1 family.</text>
</comment>
<dbReference type="EMBL" id="MGFT01000014">
    <property type="protein sequence ID" value="OGM11751.1"/>
    <property type="molecule type" value="Genomic_DNA"/>
</dbReference>
<evidence type="ECO:0000313" key="9">
    <source>
        <dbReference type="EMBL" id="OGM11751.1"/>
    </source>
</evidence>
<protein>
    <recommendedName>
        <fullName evidence="6">Large ribosomal subunit protein uL1</fullName>
    </recommendedName>
    <alternativeName>
        <fullName evidence="7">50S ribosomal protein L1</fullName>
    </alternativeName>
</protein>
<feature type="compositionally biased region" description="Basic and acidic residues" evidence="8">
    <location>
        <begin position="61"/>
        <end position="74"/>
    </location>
</feature>
<dbReference type="AlphaFoldDB" id="A0A1F7X9Q5"/>
<dbReference type="InterPro" id="IPR016095">
    <property type="entry name" value="Ribosomal_uL1_3-a/b-sand"/>
</dbReference>
<feature type="region of interest" description="Disordered" evidence="8">
    <location>
        <begin position="1"/>
        <end position="22"/>
    </location>
</feature>
<dbReference type="InterPro" id="IPR023674">
    <property type="entry name" value="Ribosomal_uL1-like"/>
</dbReference>
<dbReference type="GO" id="GO:1990904">
    <property type="term" value="C:ribonucleoprotein complex"/>
    <property type="evidence" value="ECO:0007669"/>
    <property type="project" value="UniProtKB-KW"/>
</dbReference>
<keyword evidence="2" id="KW-0678">Repressor</keyword>
<evidence type="ECO:0000256" key="1">
    <source>
        <dbReference type="ARBA" id="ARBA00010531"/>
    </source>
</evidence>
<keyword evidence="5" id="KW-0687">Ribonucleoprotein</keyword>
<evidence type="ECO:0000256" key="8">
    <source>
        <dbReference type="SAM" id="MobiDB-lite"/>
    </source>
</evidence>
<dbReference type="Proteomes" id="UP000178533">
    <property type="component" value="Unassembled WGS sequence"/>
</dbReference>
<dbReference type="Gene3D" id="3.30.190.20">
    <property type="match status" value="1"/>
</dbReference>
<dbReference type="SUPFAM" id="SSF56808">
    <property type="entry name" value="Ribosomal protein L1"/>
    <property type="match status" value="1"/>
</dbReference>
<evidence type="ECO:0000256" key="4">
    <source>
        <dbReference type="ARBA" id="ARBA00022980"/>
    </source>
</evidence>
<evidence type="ECO:0000256" key="6">
    <source>
        <dbReference type="ARBA" id="ARBA00035241"/>
    </source>
</evidence>
<dbReference type="InterPro" id="IPR028364">
    <property type="entry name" value="Ribosomal_uL1/biogenesis"/>
</dbReference>
<evidence type="ECO:0000256" key="5">
    <source>
        <dbReference type="ARBA" id="ARBA00023274"/>
    </source>
</evidence>
<comment type="caution">
    <text evidence="9">The sequence shown here is derived from an EMBL/GenBank/DDBJ whole genome shotgun (WGS) entry which is preliminary data.</text>
</comment>
<dbReference type="Gene3D" id="3.40.50.790">
    <property type="match status" value="1"/>
</dbReference>
<keyword evidence="4" id="KW-0689">Ribosomal protein</keyword>
<organism evidence="9 10">
    <name type="scientific">Candidatus Woesebacteria bacterium RBG_16_36_11</name>
    <dbReference type="NCBI Taxonomy" id="1802481"/>
    <lineage>
        <taxon>Bacteria</taxon>
        <taxon>Candidatus Woeseibacteriota</taxon>
    </lineage>
</organism>
<evidence type="ECO:0000313" key="10">
    <source>
        <dbReference type="Proteomes" id="UP000178533"/>
    </source>
</evidence>
<evidence type="ECO:0000256" key="2">
    <source>
        <dbReference type="ARBA" id="ARBA00022491"/>
    </source>
</evidence>
<evidence type="ECO:0000256" key="7">
    <source>
        <dbReference type="ARBA" id="ARBA00035452"/>
    </source>
</evidence>
<dbReference type="PANTHER" id="PTHR36427">
    <property type="entry name" value="54S RIBOSOMAL PROTEIN L1, MITOCHONDRIAL"/>
    <property type="match status" value="1"/>
</dbReference>
<evidence type="ECO:0000256" key="3">
    <source>
        <dbReference type="ARBA" id="ARBA00022845"/>
    </source>
</evidence>
<dbReference type="CDD" id="cd00403">
    <property type="entry name" value="Ribosomal_L1"/>
    <property type="match status" value="1"/>
</dbReference>
<proteinExistence type="inferred from homology"/>
<keyword evidence="3" id="KW-0810">Translation regulation</keyword>
<dbReference type="GO" id="GO:0005840">
    <property type="term" value="C:ribosome"/>
    <property type="evidence" value="ECO:0007669"/>
    <property type="project" value="UniProtKB-KW"/>
</dbReference>
<dbReference type="PANTHER" id="PTHR36427:SF3">
    <property type="entry name" value="LARGE RIBOSOMAL SUBUNIT PROTEIN UL1M"/>
    <property type="match status" value="1"/>
</dbReference>
<dbReference type="STRING" id="1802481.A2W13_03520"/>
<reference evidence="9 10" key="1">
    <citation type="journal article" date="2016" name="Nat. Commun.">
        <title>Thousands of microbial genomes shed light on interconnected biogeochemical processes in an aquifer system.</title>
        <authorList>
            <person name="Anantharaman K."/>
            <person name="Brown C.T."/>
            <person name="Hug L.A."/>
            <person name="Sharon I."/>
            <person name="Castelle C.J."/>
            <person name="Probst A.J."/>
            <person name="Thomas B.C."/>
            <person name="Singh A."/>
            <person name="Wilkins M.J."/>
            <person name="Karaoz U."/>
            <person name="Brodie E.L."/>
            <person name="Williams K.H."/>
            <person name="Hubbard S.S."/>
            <person name="Banfield J.F."/>
        </authorList>
    </citation>
    <scope>NUCLEOTIDE SEQUENCE [LARGE SCALE GENOMIC DNA]</scope>
</reference>